<dbReference type="GO" id="GO:0004623">
    <property type="term" value="F:phospholipase A2 activity"/>
    <property type="evidence" value="ECO:0007669"/>
    <property type="project" value="UniProtKB-EC"/>
</dbReference>
<dbReference type="Proteomes" id="UP001595979">
    <property type="component" value="Unassembled WGS sequence"/>
</dbReference>
<dbReference type="SUPFAM" id="SSF48619">
    <property type="entry name" value="Phospholipase A2, PLA2"/>
    <property type="match status" value="1"/>
</dbReference>
<reference evidence="2" key="1">
    <citation type="journal article" date="2019" name="Int. J. Syst. Evol. Microbiol.">
        <title>The Global Catalogue of Microorganisms (GCM) 10K type strain sequencing project: providing services to taxonomists for standard genome sequencing and annotation.</title>
        <authorList>
            <consortium name="The Broad Institute Genomics Platform"/>
            <consortium name="The Broad Institute Genome Sequencing Center for Infectious Disease"/>
            <person name="Wu L."/>
            <person name="Ma J."/>
        </authorList>
    </citation>
    <scope>NUCLEOTIDE SEQUENCE [LARGE SCALE GENOMIC DNA]</scope>
    <source>
        <strain evidence="2">CGMCC 1.15053</strain>
    </source>
</reference>
<dbReference type="EMBL" id="JBHSOH010000006">
    <property type="protein sequence ID" value="MFC5848213.1"/>
    <property type="molecule type" value="Genomic_DNA"/>
</dbReference>
<keyword evidence="2" id="KW-1185">Reference proteome</keyword>
<comment type="caution">
    <text evidence="1">The sequence shown here is derived from an EMBL/GenBank/DDBJ whole genome shotgun (WGS) entry which is preliminary data.</text>
</comment>
<protein>
    <submittedName>
        <fullName evidence="1">Phospholipase A2</fullName>
        <ecNumber evidence="1">3.1.1.4</ecNumber>
    </submittedName>
</protein>
<dbReference type="EC" id="3.1.1.4" evidence="1"/>
<dbReference type="InterPro" id="IPR015141">
    <property type="entry name" value="PLipase_A2_prok/fun"/>
</dbReference>
<evidence type="ECO:0000313" key="2">
    <source>
        <dbReference type="Proteomes" id="UP001595979"/>
    </source>
</evidence>
<dbReference type="Gene3D" id="1.20.90.10">
    <property type="entry name" value="Phospholipase A2 domain"/>
    <property type="match status" value="1"/>
</dbReference>
<accession>A0ABW1DHK1</accession>
<dbReference type="Pfam" id="PF09056">
    <property type="entry name" value="Phospholip_A2_3"/>
    <property type="match status" value="1"/>
</dbReference>
<evidence type="ECO:0000313" key="1">
    <source>
        <dbReference type="EMBL" id="MFC5848213.1"/>
    </source>
</evidence>
<sequence length="121" mass="12994">MGLPAVPGLSGQDLTADRPACVRRTGWGAVGSSDAQYAACRGTARPYAGNWTRDGCSALDGLGHREDFLPACNAHDFAWRNLRVYGRTDANRKTSDEAFHTDMKAVCAARCPRPLQAGLVQ</sequence>
<proteinExistence type="predicted"/>
<name>A0ABW1DHK1_9DEIO</name>
<gene>
    <name evidence="1" type="ORF">ACFPQ6_07795</name>
</gene>
<organism evidence="1 2">
    <name type="scientific">Deinococcus petrolearius</name>
    <dbReference type="NCBI Taxonomy" id="1751295"/>
    <lineage>
        <taxon>Bacteria</taxon>
        <taxon>Thermotogati</taxon>
        <taxon>Deinococcota</taxon>
        <taxon>Deinococci</taxon>
        <taxon>Deinococcales</taxon>
        <taxon>Deinococcaceae</taxon>
        <taxon>Deinococcus</taxon>
    </lineage>
</organism>
<dbReference type="InterPro" id="IPR036444">
    <property type="entry name" value="PLipase_A2_dom_sf"/>
</dbReference>
<dbReference type="RefSeq" id="WP_380048034.1">
    <property type="nucleotide sequence ID" value="NZ_JBHSOH010000006.1"/>
</dbReference>
<keyword evidence="1" id="KW-0378">Hydrolase</keyword>